<feature type="domain" description="DUF7356" evidence="4">
    <location>
        <begin position="207"/>
        <end position="306"/>
    </location>
</feature>
<protein>
    <recommendedName>
        <fullName evidence="4">DUF7356 domain-containing protein</fullName>
    </recommendedName>
</protein>
<feature type="chain" id="PRO_5001638812" description="DUF7356 domain-containing protein" evidence="3">
    <location>
        <begin position="23"/>
        <end position="430"/>
    </location>
</feature>
<evidence type="ECO:0000313" key="6">
    <source>
        <dbReference type="Proteomes" id="UP000027138"/>
    </source>
</evidence>
<feature type="region of interest" description="Disordered" evidence="1">
    <location>
        <begin position="33"/>
        <end position="205"/>
    </location>
</feature>
<dbReference type="Proteomes" id="UP000027138">
    <property type="component" value="Unassembled WGS sequence"/>
</dbReference>
<keyword evidence="6" id="KW-1185">Reference proteome</keyword>
<reference evidence="5 6" key="1">
    <citation type="journal article" date="2014" name="PLoS ONE">
        <title>Global Analysis of Gene Expression Profiles in Physic Nut (Jatropha curcas L.) Seedlings Exposed to Salt Stress.</title>
        <authorList>
            <person name="Zhang L."/>
            <person name="Zhang C."/>
            <person name="Wu P."/>
            <person name="Chen Y."/>
            <person name="Li M."/>
            <person name="Jiang H."/>
            <person name="Wu G."/>
        </authorList>
    </citation>
    <scope>NUCLEOTIDE SEQUENCE [LARGE SCALE GENOMIC DNA]</scope>
    <source>
        <strain evidence="6">cv. GZQX0401</strain>
        <tissue evidence="5">Young leaves</tissue>
    </source>
</reference>
<gene>
    <name evidence="5" type="ORF">JCGZ_20462</name>
</gene>
<evidence type="ECO:0000259" key="4">
    <source>
        <dbReference type="Pfam" id="PF24053"/>
    </source>
</evidence>
<evidence type="ECO:0000256" key="3">
    <source>
        <dbReference type="SAM" id="SignalP"/>
    </source>
</evidence>
<organism evidence="5 6">
    <name type="scientific">Jatropha curcas</name>
    <name type="common">Barbados nut</name>
    <dbReference type="NCBI Taxonomy" id="180498"/>
    <lineage>
        <taxon>Eukaryota</taxon>
        <taxon>Viridiplantae</taxon>
        <taxon>Streptophyta</taxon>
        <taxon>Embryophyta</taxon>
        <taxon>Tracheophyta</taxon>
        <taxon>Spermatophyta</taxon>
        <taxon>Magnoliopsida</taxon>
        <taxon>eudicotyledons</taxon>
        <taxon>Gunneridae</taxon>
        <taxon>Pentapetalae</taxon>
        <taxon>rosids</taxon>
        <taxon>fabids</taxon>
        <taxon>Malpighiales</taxon>
        <taxon>Euphorbiaceae</taxon>
        <taxon>Crotonoideae</taxon>
        <taxon>Jatropheae</taxon>
        <taxon>Jatropha</taxon>
    </lineage>
</organism>
<feature type="compositionally biased region" description="Basic and acidic residues" evidence="1">
    <location>
        <begin position="102"/>
        <end position="175"/>
    </location>
</feature>
<dbReference type="AlphaFoldDB" id="A0A067JMV4"/>
<proteinExistence type="predicted"/>
<feature type="compositionally biased region" description="Polar residues" evidence="1">
    <location>
        <begin position="407"/>
        <end position="417"/>
    </location>
</feature>
<feature type="compositionally biased region" description="Polar residues" evidence="1">
    <location>
        <begin position="36"/>
        <end position="59"/>
    </location>
</feature>
<name>A0A067JMV4_JATCU</name>
<dbReference type="KEGG" id="jcu:105645681"/>
<dbReference type="OrthoDB" id="1936430at2759"/>
<keyword evidence="2" id="KW-0472">Membrane</keyword>
<dbReference type="InterPro" id="IPR055780">
    <property type="entry name" value="DUF7356"/>
</dbReference>
<keyword evidence="2" id="KW-1133">Transmembrane helix</keyword>
<evidence type="ECO:0000313" key="5">
    <source>
        <dbReference type="EMBL" id="KDP25306.1"/>
    </source>
</evidence>
<evidence type="ECO:0000256" key="2">
    <source>
        <dbReference type="SAM" id="Phobius"/>
    </source>
</evidence>
<feature type="compositionally biased region" description="Basic and acidic residues" evidence="1">
    <location>
        <begin position="70"/>
        <end position="81"/>
    </location>
</feature>
<feature type="transmembrane region" description="Helical" evidence="2">
    <location>
        <begin position="332"/>
        <end position="351"/>
    </location>
</feature>
<sequence>METNHALCLGLILLLLAVDCSLLDWKVNASAKTGVDPQSTNIGSTTEQIGESGSVSDSTGTHKKKNKVNKLKENVVDDMTRNSDSNNNNDDSSSKSGSIRTDNMDKVSNDLNEKVQAEDVDNKTSKLNDKSQAEDVDNKKNKLNEKSRVQDVDNKKSNLNEKSEVQDVDNKKTNLNEKSQVENNVKKQKTVPKESSSGGDSEVASKIPHVEECDPSNKCMDEENKLVACLRVPGNDPQYSLLIQNKGKKPLKVAISAPDFVELEKTELQLQAKEDKKVKVSITDRGGGNLIVLRAGNGHCNLDIKHVMANVGKELDSSHKSAYLNFKSQTPIIVVLACAALLILAAGWTCISIRRKQLSSSGSKYQRLDMDLPVSGVGKAESELNDGWDNNWGDDWDDEEAPKTPTLPVTPSLSSKGLASRRLSKEGWKD</sequence>
<keyword evidence="3" id="KW-0732">Signal</keyword>
<dbReference type="EMBL" id="KK914993">
    <property type="protein sequence ID" value="KDP25306.1"/>
    <property type="molecule type" value="Genomic_DNA"/>
</dbReference>
<feature type="compositionally biased region" description="Low complexity" evidence="1">
    <location>
        <begin position="82"/>
        <end position="91"/>
    </location>
</feature>
<dbReference type="Pfam" id="PF24053">
    <property type="entry name" value="DUF7356"/>
    <property type="match status" value="1"/>
</dbReference>
<evidence type="ECO:0000256" key="1">
    <source>
        <dbReference type="SAM" id="MobiDB-lite"/>
    </source>
</evidence>
<dbReference type="PANTHER" id="PTHR34200:SF8">
    <property type="entry name" value="TRANSMEMBRANE PROTEIN"/>
    <property type="match status" value="1"/>
</dbReference>
<keyword evidence="2" id="KW-0812">Transmembrane</keyword>
<feature type="region of interest" description="Disordered" evidence="1">
    <location>
        <begin position="383"/>
        <end position="430"/>
    </location>
</feature>
<feature type="signal peptide" evidence="3">
    <location>
        <begin position="1"/>
        <end position="22"/>
    </location>
</feature>
<dbReference type="PANTHER" id="PTHR34200">
    <property type="entry name" value="DENTIN SIALOPHOSPHOPROTEIN-LIKE ISOFORM X1"/>
    <property type="match status" value="1"/>
</dbReference>
<dbReference type="STRING" id="180498.A0A067JMV4"/>
<accession>A0A067JMV4</accession>